<dbReference type="Gene3D" id="3.40.1620.10">
    <property type="entry name" value="YefM-like domain"/>
    <property type="match status" value="1"/>
</dbReference>
<dbReference type="SUPFAM" id="SSF143120">
    <property type="entry name" value="YefM-like"/>
    <property type="match status" value="1"/>
</dbReference>
<comment type="function">
    <text evidence="2">Antitoxin component of a type II toxin-antitoxin (TA) system.</text>
</comment>
<dbReference type="EMBL" id="PVTX01000003">
    <property type="protein sequence ID" value="PRZ08234.1"/>
    <property type="molecule type" value="Genomic_DNA"/>
</dbReference>
<dbReference type="InterPro" id="IPR051416">
    <property type="entry name" value="phD-YefM_TA_antitoxins"/>
</dbReference>
<evidence type="ECO:0000256" key="1">
    <source>
        <dbReference type="ARBA" id="ARBA00009981"/>
    </source>
</evidence>
<evidence type="ECO:0000313" key="3">
    <source>
        <dbReference type="EMBL" id="PRZ08234.1"/>
    </source>
</evidence>
<accession>A0ABX5EI73</accession>
<reference evidence="3 4" key="1">
    <citation type="submission" date="2018-03" db="EMBL/GenBank/DDBJ databases">
        <title>Comparative analysis of microorganisms from saline springs in Andes Mountain Range, Colombia.</title>
        <authorList>
            <person name="Rubin E."/>
        </authorList>
    </citation>
    <scope>NUCLEOTIDE SEQUENCE [LARGE SCALE GENOMIC DNA]</scope>
    <source>
        <strain evidence="3 4">CG 23</strain>
    </source>
</reference>
<keyword evidence="4" id="KW-1185">Reference proteome</keyword>
<dbReference type="PANTHER" id="PTHR35377">
    <property type="entry name" value="ANTITOXIN VAPB49-RELATED-RELATED"/>
    <property type="match status" value="1"/>
</dbReference>
<dbReference type="Pfam" id="PF02604">
    <property type="entry name" value="PhdYeFM_antitox"/>
    <property type="match status" value="1"/>
</dbReference>
<dbReference type="InterPro" id="IPR006442">
    <property type="entry name" value="Antitoxin_Phd/YefM"/>
</dbReference>
<comment type="caution">
    <text evidence="3">The sequence shown here is derived from an EMBL/GenBank/DDBJ whole genome shotgun (WGS) entry which is preliminary data.</text>
</comment>
<organism evidence="3 4">
    <name type="scientific">Isoptericola halotolerans</name>
    <dbReference type="NCBI Taxonomy" id="300560"/>
    <lineage>
        <taxon>Bacteria</taxon>
        <taxon>Bacillati</taxon>
        <taxon>Actinomycetota</taxon>
        <taxon>Actinomycetes</taxon>
        <taxon>Micrococcales</taxon>
        <taxon>Promicromonosporaceae</taxon>
        <taxon>Isoptericola</taxon>
    </lineage>
</organism>
<dbReference type="PANTHER" id="PTHR35377:SF5">
    <property type="entry name" value="ANTITOXIN VAPB46"/>
    <property type="match status" value="1"/>
</dbReference>
<dbReference type="InterPro" id="IPR036165">
    <property type="entry name" value="YefM-like_sf"/>
</dbReference>
<evidence type="ECO:0000313" key="4">
    <source>
        <dbReference type="Proteomes" id="UP000239895"/>
    </source>
</evidence>
<protein>
    <recommendedName>
        <fullName evidence="2">Antitoxin</fullName>
    </recommendedName>
</protein>
<gene>
    <name evidence="3" type="ORF">BCL65_103161</name>
</gene>
<dbReference type="NCBIfam" id="TIGR01552">
    <property type="entry name" value="phd_fam"/>
    <property type="match status" value="1"/>
</dbReference>
<dbReference type="Proteomes" id="UP000239895">
    <property type="component" value="Unassembled WGS sequence"/>
</dbReference>
<evidence type="ECO:0000256" key="2">
    <source>
        <dbReference type="RuleBase" id="RU362080"/>
    </source>
</evidence>
<name>A0ABX5EI73_9MICO</name>
<sequence length="94" mass="9883">MEVSVSALRAELKSWIERARDGEDVVITDRGVPVARLTGVGSADLVSELVRDGLLTPAQAERPTHAVPQTAQAIGAGNGAARSGLSGLVRRIRR</sequence>
<proteinExistence type="inferred from homology"/>
<dbReference type="RefSeq" id="WP_106266210.1">
    <property type="nucleotide sequence ID" value="NZ_PVTX01000003.1"/>
</dbReference>
<comment type="similarity">
    <text evidence="1 2">Belongs to the phD/YefM antitoxin family.</text>
</comment>